<name>B3RGP8_9CAUD</name>
<sequence>MILDKSHKDVAYCWHSELGGTVCLKVFIKFASVVVVAIFVGARHWTILFGIVLNATRSTYKHKGSKCGNLSRKSR</sequence>
<dbReference type="Proteomes" id="UP000203832">
    <property type="component" value="Segment"/>
</dbReference>
<dbReference type="EMBL" id="DQ832317">
    <property type="protein sequence ID" value="ABI79179.1"/>
    <property type="molecule type" value="Genomic_DNA"/>
</dbReference>
<proteinExistence type="predicted"/>
<reference evidence="2 3" key="1">
    <citation type="journal article" date="2013" name="Virol. J.">
        <title>The host-range, genomics and proteomics of Escherichia coli O157:H7 bacteriophage rV5.</title>
        <authorList>
            <person name="Kropinski A.M."/>
            <person name="Waddell T."/>
            <person name="Meng J."/>
            <person name="Franklin K."/>
            <person name="Ackermann H.W."/>
            <person name="Ahmed R."/>
            <person name="Mazzocco A."/>
            <person name="Yates J."/>
            <person name="Lingohr E.J."/>
            <person name="Johnson R.P."/>
        </authorList>
    </citation>
    <scope>NUCLEOTIDE SEQUENCE [LARGE SCALE GENOMIC DNA]</scope>
</reference>
<keyword evidence="1" id="KW-0812">Transmembrane</keyword>
<keyword evidence="1" id="KW-1133">Transmembrane helix</keyword>
<evidence type="ECO:0000313" key="2">
    <source>
        <dbReference type="EMBL" id="ABI79179.1"/>
    </source>
</evidence>
<organism evidence="2 3">
    <name type="scientific">Escherichia phage V5</name>
    <dbReference type="NCBI Taxonomy" id="399183"/>
    <lineage>
        <taxon>Viruses</taxon>
        <taxon>Duplodnaviria</taxon>
        <taxon>Heunggongvirae</taxon>
        <taxon>Uroviricota</taxon>
        <taxon>Caudoviricetes</taxon>
        <taxon>Vequintavirinae</taxon>
        <taxon>Vequintavirus</taxon>
        <taxon>Vequintavirus V5</taxon>
    </lineage>
</organism>
<feature type="transmembrane region" description="Helical" evidence="1">
    <location>
        <begin position="26"/>
        <end position="53"/>
    </location>
</feature>
<protein>
    <recommendedName>
        <fullName evidence="4">Transmembrane protein</fullName>
    </recommendedName>
</protein>
<accession>B3RGP8</accession>
<dbReference type="RefSeq" id="YP_002003611.1">
    <property type="nucleotide sequence ID" value="NC_011041.1"/>
</dbReference>
<dbReference type="KEGG" id="vg:6446722"/>
<keyword evidence="3" id="KW-1185">Reference proteome</keyword>
<evidence type="ECO:0008006" key="4">
    <source>
        <dbReference type="Google" id="ProtNLM"/>
    </source>
</evidence>
<evidence type="ECO:0000313" key="3">
    <source>
        <dbReference type="Proteomes" id="UP000203832"/>
    </source>
</evidence>
<dbReference type="GeneID" id="6446722"/>
<keyword evidence="1" id="KW-0472">Membrane</keyword>
<evidence type="ECO:0000256" key="1">
    <source>
        <dbReference type="SAM" id="Phobius"/>
    </source>
</evidence>